<dbReference type="InterPro" id="IPR027417">
    <property type="entry name" value="P-loop_NTPase"/>
</dbReference>
<protein>
    <submittedName>
        <fullName evidence="6">Helicase domain-containing protein</fullName>
    </submittedName>
</protein>
<dbReference type="GO" id="GO:0006310">
    <property type="term" value="P:DNA recombination"/>
    <property type="evidence" value="ECO:0007669"/>
    <property type="project" value="TreeGrafter"/>
</dbReference>
<keyword evidence="7" id="KW-1185">Reference proteome</keyword>
<dbReference type="CDD" id="cd17925">
    <property type="entry name" value="DEXDc_ComFA"/>
    <property type="match status" value="1"/>
</dbReference>
<evidence type="ECO:0000256" key="1">
    <source>
        <dbReference type="ARBA" id="ARBA00022741"/>
    </source>
</evidence>
<dbReference type="InterPro" id="IPR014001">
    <property type="entry name" value="Helicase_ATP-bd"/>
</dbReference>
<dbReference type="GO" id="GO:0006302">
    <property type="term" value="P:double-strand break repair"/>
    <property type="evidence" value="ECO:0007669"/>
    <property type="project" value="TreeGrafter"/>
</dbReference>
<evidence type="ECO:0000256" key="2">
    <source>
        <dbReference type="ARBA" id="ARBA00022840"/>
    </source>
</evidence>
<sequence>MDRKLLFGRRVIDGVSAVNSYPNDIVASSSIVITGKYIRCGRCNYVIDTKKTSLPNDNYYCPACIMLGRNSTLTQFYHLPEVNQFKHQDNPLTWQGKLSVLQEKCSEEITNCLATHQKHLLWAVTGAGKTEMLFNAINEALKRNERIAIASPRVDVCIELFPRLQAAFADIDMCLLHGRQSEPYRYTQLTICTTHQLLKFYHAFDNLIVDEVDSFPYADNQQLYFATENAVKVGGGILYLTATPGKKLLARAKCGKLGISYLPLRYHGYLLPEITVKLAPKMQGNLKNKKLPVSLARSIKQRYVKGQRFLLFVPRIADLSIIKVAIEKEIPGINCVTVHAADADRLEKVKAMREEKISFLVTTSILERGVTFPGIDVLVLGADDSVFSASALVQIAGRVGRSSDRPTGDVLFWISEYAQNVRSAIHQIKFVNRKGRVIQRELYDM</sequence>
<dbReference type="GO" id="GO:0016787">
    <property type="term" value="F:hydrolase activity"/>
    <property type="evidence" value="ECO:0007669"/>
    <property type="project" value="InterPro"/>
</dbReference>
<dbReference type="KEGG" id="lol:LACOL_1401"/>
<feature type="domain" description="Helicase ATP-binding" evidence="4">
    <location>
        <begin position="110"/>
        <end position="262"/>
    </location>
</feature>
<keyword evidence="6" id="KW-0347">Helicase</keyword>
<dbReference type="InterPro" id="IPR001650">
    <property type="entry name" value="Helicase_C-like"/>
</dbReference>
<dbReference type="SMART" id="SM00490">
    <property type="entry name" value="HELICc"/>
    <property type="match status" value="1"/>
</dbReference>
<name>A0A0R1RL31_9LACO</name>
<reference evidence="6 7" key="1">
    <citation type="journal article" date="2015" name="Genome Announc.">
        <title>Expanding the biotechnology potential of lactobacilli through comparative genomics of 213 strains and associated genera.</title>
        <authorList>
            <person name="Sun Z."/>
            <person name="Harris H.M."/>
            <person name="McCann A."/>
            <person name="Guo C."/>
            <person name="Argimon S."/>
            <person name="Zhang W."/>
            <person name="Yang X."/>
            <person name="Jeffery I.B."/>
            <person name="Cooney J.C."/>
            <person name="Kagawa T.F."/>
            <person name="Liu W."/>
            <person name="Song Y."/>
            <person name="Salvetti E."/>
            <person name="Wrobel A."/>
            <person name="Rasinkangas P."/>
            <person name="Parkhill J."/>
            <person name="Rea M.C."/>
            <person name="O'Sullivan O."/>
            <person name="Ritari J."/>
            <person name="Douillard F.P."/>
            <person name="Paul Ross R."/>
            <person name="Yang R."/>
            <person name="Briner A.E."/>
            <person name="Felis G.E."/>
            <person name="de Vos W.M."/>
            <person name="Barrangou R."/>
            <person name="Klaenhammer T.R."/>
            <person name="Caufield P.W."/>
            <person name="Cui Y."/>
            <person name="Zhang H."/>
            <person name="O'Toole P.W."/>
        </authorList>
    </citation>
    <scope>NUCLEOTIDE SEQUENCE [LARGE SCALE GENOMIC DNA]</scope>
    <source>
        <strain evidence="6 7">DSM 15707</strain>
    </source>
</reference>
<dbReference type="PANTHER" id="PTHR30580:SF1">
    <property type="entry name" value="COMF OPERON PROTEIN 1"/>
    <property type="match status" value="1"/>
</dbReference>
<dbReference type="GO" id="GO:0005524">
    <property type="term" value="F:ATP binding"/>
    <property type="evidence" value="ECO:0007669"/>
    <property type="project" value="UniProtKB-KW"/>
</dbReference>
<keyword evidence="3" id="KW-0238">DNA-binding</keyword>
<gene>
    <name evidence="6" type="ORF">FC70_GL000292</name>
</gene>
<dbReference type="AlphaFoldDB" id="A0A0R1RL31"/>
<dbReference type="SUPFAM" id="SSF52540">
    <property type="entry name" value="P-loop containing nucleoside triphosphate hydrolases"/>
    <property type="match status" value="1"/>
</dbReference>
<evidence type="ECO:0000313" key="7">
    <source>
        <dbReference type="Proteomes" id="UP000051697"/>
    </source>
</evidence>
<dbReference type="Proteomes" id="UP000051697">
    <property type="component" value="Unassembled WGS sequence"/>
</dbReference>
<dbReference type="OrthoDB" id="2077914at2"/>
<dbReference type="Gene3D" id="3.40.50.300">
    <property type="entry name" value="P-loop containing nucleotide triphosphate hydrolases"/>
    <property type="match status" value="2"/>
</dbReference>
<dbReference type="STRING" id="1423778.FC70_GL000292"/>
<proteinExistence type="predicted"/>
<dbReference type="PROSITE" id="PS51194">
    <property type="entry name" value="HELICASE_CTER"/>
    <property type="match status" value="1"/>
</dbReference>
<keyword evidence="1" id="KW-0547">Nucleotide-binding</keyword>
<dbReference type="EMBL" id="AZFE01000003">
    <property type="protein sequence ID" value="KRL57821.1"/>
    <property type="molecule type" value="Genomic_DNA"/>
</dbReference>
<dbReference type="SMART" id="SM00487">
    <property type="entry name" value="DEXDc"/>
    <property type="match status" value="1"/>
</dbReference>
<dbReference type="GO" id="GO:0003677">
    <property type="term" value="F:DNA binding"/>
    <property type="evidence" value="ECO:0007669"/>
    <property type="project" value="UniProtKB-KW"/>
</dbReference>
<dbReference type="GO" id="GO:0043138">
    <property type="term" value="F:3'-5' DNA helicase activity"/>
    <property type="evidence" value="ECO:0007669"/>
    <property type="project" value="TreeGrafter"/>
</dbReference>
<dbReference type="PATRIC" id="fig|1423778.4.peg.311"/>
<comment type="caution">
    <text evidence="6">The sequence shown here is derived from an EMBL/GenBank/DDBJ whole genome shotgun (WGS) entry which is preliminary data.</text>
</comment>
<dbReference type="PROSITE" id="PS51192">
    <property type="entry name" value="HELICASE_ATP_BIND_1"/>
    <property type="match status" value="1"/>
</dbReference>
<evidence type="ECO:0000256" key="3">
    <source>
        <dbReference type="ARBA" id="ARBA00023125"/>
    </source>
</evidence>
<dbReference type="PANTHER" id="PTHR30580">
    <property type="entry name" value="PRIMOSOMAL PROTEIN N"/>
    <property type="match status" value="1"/>
</dbReference>
<feature type="domain" description="Helicase C-terminal" evidence="5">
    <location>
        <begin position="298"/>
        <end position="445"/>
    </location>
</feature>
<accession>A0A0R1RL31</accession>
<dbReference type="Pfam" id="PF04851">
    <property type="entry name" value="ResIII"/>
    <property type="match status" value="1"/>
</dbReference>
<evidence type="ECO:0000313" key="6">
    <source>
        <dbReference type="EMBL" id="KRL57821.1"/>
    </source>
</evidence>
<dbReference type="InterPro" id="IPR006935">
    <property type="entry name" value="Helicase/UvrB_N"/>
</dbReference>
<dbReference type="Pfam" id="PF00271">
    <property type="entry name" value="Helicase_C"/>
    <property type="match status" value="1"/>
</dbReference>
<evidence type="ECO:0000259" key="5">
    <source>
        <dbReference type="PROSITE" id="PS51194"/>
    </source>
</evidence>
<evidence type="ECO:0000259" key="4">
    <source>
        <dbReference type="PROSITE" id="PS51192"/>
    </source>
</evidence>
<dbReference type="GO" id="GO:0006270">
    <property type="term" value="P:DNA replication initiation"/>
    <property type="evidence" value="ECO:0007669"/>
    <property type="project" value="TreeGrafter"/>
</dbReference>
<keyword evidence="2" id="KW-0067">ATP-binding</keyword>
<dbReference type="RefSeq" id="WP_057889248.1">
    <property type="nucleotide sequence ID" value="NZ_AZFE01000003.1"/>
</dbReference>
<organism evidence="6 7">
    <name type="scientific">Paucilactobacillus oligofermentans DSM 15707 = LMG 22743</name>
    <dbReference type="NCBI Taxonomy" id="1423778"/>
    <lineage>
        <taxon>Bacteria</taxon>
        <taxon>Bacillati</taxon>
        <taxon>Bacillota</taxon>
        <taxon>Bacilli</taxon>
        <taxon>Lactobacillales</taxon>
        <taxon>Lactobacillaceae</taxon>
        <taxon>Paucilactobacillus</taxon>
    </lineage>
</organism>
<keyword evidence="6" id="KW-0378">Hydrolase</keyword>